<dbReference type="PANTHER" id="PTHR37984:SF5">
    <property type="entry name" value="PROTEIN NYNRIN-LIKE"/>
    <property type="match status" value="1"/>
</dbReference>
<dbReference type="PANTHER" id="PTHR37984">
    <property type="entry name" value="PROTEIN CBG26694"/>
    <property type="match status" value="1"/>
</dbReference>
<gene>
    <name evidence="1" type="ORF">HDID_LOCUS9687</name>
</gene>
<accession>A0A0R3SVR3</accession>
<dbReference type="InterPro" id="IPR043128">
    <property type="entry name" value="Rev_trsase/Diguanyl_cyclase"/>
</dbReference>
<dbReference type="AlphaFoldDB" id="A0A0R3SVR3"/>
<dbReference type="Proteomes" id="UP000274504">
    <property type="component" value="Unassembled WGS sequence"/>
</dbReference>
<dbReference type="OrthoDB" id="5807442at2759"/>
<proteinExistence type="predicted"/>
<dbReference type="FunFam" id="3.30.70.270:FF:000020">
    <property type="entry name" value="Transposon Tf2-6 polyprotein-like Protein"/>
    <property type="match status" value="1"/>
</dbReference>
<organism evidence="3">
    <name type="scientific">Hymenolepis diminuta</name>
    <name type="common">Rat tapeworm</name>
    <dbReference type="NCBI Taxonomy" id="6216"/>
    <lineage>
        <taxon>Eukaryota</taxon>
        <taxon>Metazoa</taxon>
        <taxon>Spiralia</taxon>
        <taxon>Lophotrochozoa</taxon>
        <taxon>Platyhelminthes</taxon>
        <taxon>Cestoda</taxon>
        <taxon>Eucestoda</taxon>
        <taxon>Cyclophyllidea</taxon>
        <taxon>Hymenolepididae</taxon>
        <taxon>Hymenolepis</taxon>
    </lineage>
</organism>
<dbReference type="EMBL" id="UYSG01011368">
    <property type="protein sequence ID" value="VDL62102.1"/>
    <property type="molecule type" value="Genomic_DNA"/>
</dbReference>
<protein>
    <submittedName>
        <fullName evidence="3">Retrovirus-related Pol polyprotein from transposon 17.6</fullName>
    </submittedName>
</protein>
<dbReference type="InterPro" id="IPR050951">
    <property type="entry name" value="Retrovirus_Pol_polyprotein"/>
</dbReference>
<sequence length="177" mass="20213">MNNMISRLEGTATYLDEIIVVGDSEGVLQDRVIKLPERIEKYGFHIQADKCQFFLIPLKCLDSTGRCPNSNETHEIAKMSVPTDLGSLRSFLRLISYYNSFLPASHEHRGPLNQLLHKDTLWEWSPECEEAFEKLKPMLNSELLPTHYDPSLPIVLADNRLTRPVAELGQSPPTFFK</sequence>
<reference evidence="3" key="1">
    <citation type="submission" date="2017-02" db="UniProtKB">
        <authorList>
            <consortium name="WormBaseParasite"/>
        </authorList>
    </citation>
    <scope>IDENTIFICATION</scope>
</reference>
<dbReference type="SUPFAM" id="SSF56672">
    <property type="entry name" value="DNA/RNA polymerases"/>
    <property type="match status" value="1"/>
</dbReference>
<dbReference type="WBParaSite" id="HDID_0000968901-mRNA-1">
    <property type="protein sequence ID" value="HDID_0000968901-mRNA-1"/>
    <property type="gene ID" value="HDID_0000968901"/>
</dbReference>
<evidence type="ECO:0000313" key="3">
    <source>
        <dbReference type="WBParaSite" id="HDID_0000968901-mRNA-1"/>
    </source>
</evidence>
<evidence type="ECO:0000313" key="2">
    <source>
        <dbReference type="Proteomes" id="UP000274504"/>
    </source>
</evidence>
<dbReference type="InterPro" id="IPR043502">
    <property type="entry name" value="DNA/RNA_pol_sf"/>
</dbReference>
<evidence type="ECO:0000313" key="1">
    <source>
        <dbReference type="EMBL" id="VDL62102.1"/>
    </source>
</evidence>
<dbReference type="STRING" id="6216.A0A0R3SVR3"/>
<name>A0A0R3SVR3_HYMDI</name>
<dbReference type="Gene3D" id="3.30.70.270">
    <property type="match status" value="2"/>
</dbReference>
<reference evidence="1 2" key="2">
    <citation type="submission" date="2018-11" db="EMBL/GenBank/DDBJ databases">
        <authorList>
            <consortium name="Pathogen Informatics"/>
        </authorList>
    </citation>
    <scope>NUCLEOTIDE SEQUENCE [LARGE SCALE GENOMIC DNA]</scope>
</reference>